<dbReference type="AlphaFoldDB" id="A0A6S8IR77"/>
<accession>A0A6S8IR77</accession>
<name>A0A6S8IR77_9STRA</name>
<keyword evidence="1" id="KW-0812">Transmembrane</keyword>
<proteinExistence type="predicted"/>
<organism evidence="2">
    <name type="scientific">Amphora coffeiformis</name>
    <dbReference type="NCBI Taxonomy" id="265554"/>
    <lineage>
        <taxon>Eukaryota</taxon>
        <taxon>Sar</taxon>
        <taxon>Stramenopiles</taxon>
        <taxon>Ochrophyta</taxon>
        <taxon>Bacillariophyta</taxon>
        <taxon>Bacillariophyceae</taxon>
        <taxon>Bacillariophycidae</taxon>
        <taxon>Thalassiophysales</taxon>
        <taxon>Catenulaceae</taxon>
        <taxon>Amphora</taxon>
    </lineage>
</organism>
<evidence type="ECO:0000313" key="2">
    <source>
        <dbReference type="EMBL" id="CAE0404058.1"/>
    </source>
</evidence>
<keyword evidence="1" id="KW-0472">Membrane</keyword>
<evidence type="ECO:0000313" key="3">
    <source>
        <dbReference type="EMBL" id="CAE0404059.1"/>
    </source>
</evidence>
<feature type="transmembrane region" description="Helical" evidence="1">
    <location>
        <begin position="14"/>
        <end position="35"/>
    </location>
</feature>
<dbReference type="EMBL" id="HBIM01002564">
    <property type="protein sequence ID" value="CAE0404058.1"/>
    <property type="molecule type" value="Transcribed_RNA"/>
</dbReference>
<evidence type="ECO:0000256" key="1">
    <source>
        <dbReference type="SAM" id="Phobius"/>
    </source>
</evidence>
<sequence length="116" mass="13405">MVDAALDGDPDDDFLPFVEAGADVFFFFFVLLGFYRDGTGRNEKKQKCNVLKKGIDREETMDAKCCLAAQTQRIFKERKGKRSKRRHLQVTIQLQLMTCTPWCVSGSMEKLMEWID</sequence>
<protein>
    <submittedName>
        <fullName evidence="2">Uncharacterized protein</fullName>
    </submittedName>
</protein>
<gene>
    <name evidence="2" type="ORF">ACOF00016_LOCUS2237</name>
    <name evidence="3" type="ORF">ACOF00016_LOCUS2238</name>
</gene>
<reference evidence="2" key="1">
    <citation type="submission" date="2021-01" db="EMBL/GenBank/DDBJ databases">
        <authorList>
            <person name="Corre E."/>
            <person name="Pelletier E."/>
            <person name="Niang G."/>
            <person name="Scheremetjew M."/>
            <person name="Finn R."/>
            <person name="Kale V."/>
            <person name="Holt S."/>
            <person name="Cochrane G."/>
            <person name="Meng A."/>
            <person name="Brown T."/>
            <person name="Cohen L."/>
        </authorList>
    </citation>
    <scope>NUCLEOTIDE SEQUENCE</scope>
    <source>
        <strain evidence="2">CCMP127</strain>
    </source>
</reference>
<keyword evidence="1" id="KW-1133">Transmembrane helix</keyword>
<dbReference type="EMBL" id="HBIM01002565">
    <property type="protein sequence ID" value="CAE0404059.1"/>
    <property type="molecule type" value="Transcribed_RNA"/>
</dbReference>